<feature type="transmembrane region" description="Helical" evidence="1">
    <location>
        <begin position="175"/>
        <end position="195"/>
    </location>
</feature>
<organism evidence="2 3">
    <name type="scientific">Arenivirga flava</name>
    <dbReference type="NCBI Taxonomy" id="1930060"/>
    <lineage>
        <taxon>Bacteria</taxon>
        <taxon>Bacillati</taxon>
        <taxon>Actinomycetota</taxon>
        <taxon>Actinomycetes</taxon>
        <taxon>Micrococcales</taxon>
        <taxon>Microbacteriaceae</taxon>
        <taxon>Arenivirga</taxon>
    </lineage>
</organism>
<evidence type="ECO:0000313" key="3">
    <source>
        <dbReference type="Proteomes" id="UP001157160"/>
    </source>
</evidence>
<dbReference type="AlphaFoldDB" id="A0AA37UFB4"/>
<keyword evidence="1" id="KW-0812">Transmembrane</keyword>
<dbReference type="Proteomes" id="UP001157160">
    <property type="component" value="Unassembled WGS sequence"/>
</dbReference>
<accession>A0AA37UFB4</accession>
<evidence type="ECO:0008006" key="4">
    <source>
        <dbReference type="Google" id="ProtNLM"/>
    </source>
</evidence>
<dbReference type="EMBL" id="BSUL01000001">
    <property type="protein sequence ID" value="GMA27874.1"/>
    <property type="molecule type" value="Genomic_DNA"/>
</dbReference>
<keyword evidence="1" id="KW-0472">Membrane</keyword>
<comment type="caution">
    <text evidence="2">The sequence shown here is derived from an EMBL/GenBank/DDBJ whole genome shotgun (WGS) entry which is preliminary data.</text>
</comment>
<dbReference type="Pfam" id="PF04854">
    <property type="entry name" value="DUF624"/>
    <property type="match status" value="1"/>
</dbReference>
<keyword evidence="1" id="KW-1133">Transmembrane helix</keyword>
<feature type="transmembrane region" description="Helical" evidence="1">
    <location>
        <begin position="105"/>
        <end position="128"/>
    </location>
</feature>
<proteinExistence type="predicted"/>
<gene>
    <name evidence="2" type="ORF">GCM10025874_11270</name>
</gene>
<feature type="transmembrane region" description="Helical" evidence="1">
    <location>
        <begin position="73"/>
        <end position="93"/>
    </location>
</feature>
<sequence>MTKNWALRAHEACDWVLWAAAMNALWLGGTIAGGVVLGLAPATVAVSVLTRRRLRGERFAVVAAFATAWRREFLGAQIAVGVPVLIAALLIAQGTAQLGRTGGPWAAALLVGGAYAAVVAAVSSAMVANYELRGRSYVPAASRWLLRNLPHALLLLAVGAVLTAATLALPSLAVFLSVGAWLTASTVISLGFFAVNEAAIAQQNEGVHP</sequence>
<dbReference type="InterPro" id="IPR006938">
    <property type="entry name" value="DUF624"/>
</dbReference>
<feature type="transmembrane region" description="Helical" evidence="1">
    <location>
        <begin position="149"/>
        <end position="169"/>
    </location>
</feature>
<name>A0AA37UFB4_9MICO</name>
<feature type="transmembrane region" description="Helical" evidence="1">
    <location>
        <begin position="24"/>
        <end position="49"/>
    </location>
</feature>
<evidence type="ECO:0000256" key="1">
    <source>
        <dbReference type="SAM" id="Phobius"/>
    </source>
</evidence>
<dbReference type="RefSeq" id="WP_284230834.1">
    <property type="nucleotide sequence ID" value="NZ_BSUL01000001.1"/>
</dbReference>
<evidence type="ECO:0000313" key="2">
    <source>
        <dbReference type="EMBL" id="GMA27874.1"/>
    </source>
</evidence>
<protein>
    <recommendedName>
        <fullName evidence="4">DUF624 domain-containing protein</fullName>
    </recommendedName>
</protein>
<reference evidence="2 3" key="1">
    <citation type="journal article" date="2014" name="Int. J. Syst. Evol. Microbiol.">
        <title>Complete genome sequence of Corynebacterium casei LMG S-19264T (=DSM 44701T), isolated from a smear-ripened cheese.</title>
        <authorList>
            <consortium name="US DOE Joint Genome Institute (JGI-PGF)"/>
            <person name="Walter F."/>
            <person name="Albersmeier A."/>
            <person name="Kalinowski J."/>
            <person name="Ruckert C."/>
        </authorList>
    </citation>
    <scope>NUCLEOTIDE SEQUENCE [LARGE SCALE GENOMIC DNA]</scope>
    <source>
        <strain evidence="2 3">NBRC 112289</strain>
    </source>
</reference>
<keyword evidence="3" id="KW-1185">Reference proteome</keyword>